<evidence type="ECO:0000256" key="2">
    <source>
        <dbReference type="ARBA" id="ARBA00010742"/>
    </source>
</evidence>
<evidence type="ECO:0000256" key="1">
    <source>
        <dbReference type="ARBA" id="ARBA00004418"/>
    </source>
</evidence>
<dbReference type="Pfam" id="PF09084">
    <property type="entry name" value="NMT1"/>
    <property type="match status" value="1"/>
</dbReference>
<gene>
    <name evidence="5" type="ORF">AVDCRST_MAG43-1306</name>
</gene>
<comment type="similarity">
    <text evidence="2">Belongs to the bacterial solute-binding protein SsuA/TauA family.</text>
</comment>
<name>A0A6J4UPJ9_9BACT</name>
<sequence>MTSRTRRRAEFRSTFRATALLAVVVMITSGMSLHIGLAQGTPAACSPGPSSSPVAEIGPIPELSPVVAPEGATQITMGYIPVSIFAPVFVAYEKGYFAEQGLDVTLEQLPGGSDIVLQTATGDLDLGISGTGPAFWNAASQNLGVTVIAPGHAEGSPVATPLMISSRACEDGSITNVADLAGKRVSVNAPGATEFWLDAALRTAGLSIADVKLQFLSFPDAVVALESGALDAAMIGEPLATRAEQEGIAVRLLADFPVQDIQPTMIFGNQSWLDANPDAAARFVAGYLRASRDLTANFNDPLHLAIIQKYTEVPPQLIAESVKPVYSTDGTISLESLSLLQEFFRDRGQLDYEEDIDPATLVDTQYVDSANTLLNP</sequence>
<dbReference type="PANTHER" id="PTHR30024:SF47">
    <property type="entry name" value="TAURINE-BINDING PERIPLASMIC PROTEIN"/>
    <property type="match status" value="1"/>
</dbReference>
<dbReference type="EMBL" id="CADCWI010000065">
    <property type="protein sequence ID" value="CAA9554097.1"/>
    <property type="molecule type" value="Genomic_DNA"/>
</dbReference>
<evidence type="ECO:0000256" key="3">
    <source>
        <dbReference type="ARBA" id="ARBA00022729"/>
    </source>
</evidence>
<dbReference type="GO" id="GO:0042597">
    <property type="term" value="C:periplasmic space"/>
    <property type="evidence" value="ECO:0007669"/>
    <property type="project" value="UniProtKB-SubCell"/>
</dbReference>
<protein>
    <recommendedName>
        <fullName evidence="4">SsuA/THI5-like domain-containing protein</fullName>
    </recommendedName>
</protein>
<reference evidence="5" key="1">
    <citation type="submission" date="2020-02" db="EMBL/GenBank/DDBJ databases">
        <authorList>
            <person name="Meier V. D."/>
        </authorList>
    </citation>
    <scope>NUCLEOTIDE SEQUENCE</scope>
    <source>
        <strain evidence="5">AVDCRST_MAG43</strain>
    </source>
</reference>
<evidence type="ECO:0000259" key="4">
    <source>
        <dbReference type="Pfam" id="PF09084"/>
    </source>
</evidence>
<dbReference type="InterPro" id="IPR015168">
    <property type="entry name" value="SsuA/THI5"/>
</dbReference>
<accession>A0A6J4UPJ9</accession>
<evidence type="ECO:0000313" key="5">
    <source>
        <dbReference type="EMBL" id="CAA9554097.1"/>
    </source>
</evidence>
<feature type="domain" description="SsuA/THI5-like" evidence="4">
    <location>
        <begin position="85"/>
        <end position="296"/>
    </location>
</feature>
<comment type="subcellular location">
    <subcellularLocation>
        <location evidence="1">Periplasm</location>
    </subcellularLocation>
</comment>
<dbReference type="AlphaFoldDB" id="A0A6J4UPJ9"/>
<dbReference type="GO" id="GO:0042918">
    <property type="term" value="P:alkanesulfonate transmembrane transport"/>
    <property type="evidence" value="ECO:0007669"/>
    <property type="project" value="TreeGrafter"/>
</dbReference>
<organism evidence="5">
    <name type="scientific">uncultured Thermomicrobiales bacterium</name>
    <dbReference type="NCBI Taxonomy" id="1645740"/>
    <lineage>
        <taxon>Bacteria</taxon>
        <taxon>Pseudomonadati</taxon>
        <taxon>Thermomicrobiota</taxon>
        <taxon>Thermomicrobia</taxon>
        <taxon>Thermomicrobiales</taxon>
        <taxon>environmental samples</taxon>
    </lineage>
</organism>
<dbReference type="SUPFAM" id="SSF53850">
    <property type="entry name" value="Periplasmic binding protein-like II"/>
    <property type="match status" value="1"/>
</dbReference>
<proteinExistence type="inferred from homology"/>
<dbReference type="Gene3D" id="3.40.190.10">
    <property type="entry name" value="Periplasmic binding protein-like II"/>
    <property type="match status" value="2"/>
</dbReference>
<keyword evidence="3" id="KW-0732">Signal</keyword>
<dbReference type="PANTHER" id="PTHR30024">
    <property type="entry name" value="ALIPHATIC SULFONATES-BINDING PROTEIN-RELATED"/>
    <property type="match status" value="1"/>
</dbReference>